<evidence type="ECO:0000256" key="1">
    <source>
        <dbReference type="SAM" id="SignalP"/>
    </source>
</evidence>
<evidence type="ECO:0000313" key="2">
    <source>
        <dbReference type="EMBL" id="KAF3486869.1"/>
    </source>
</evidence>
<feature type="chain" id="PRO_5035864181" evidence="1">
    <location>
        <begin position="22"/>
        <end position="344"/>
    </location>
</feature>
<organism evidence="2 3">
    <name type="scientific">Brassica cretica</name>
    <name type="common">Mustard</name>
    <dbReference type="NCBI Taxonomy" id="69181"/>
    <lineage>
        <taxon>Eukaryota</taxon>
        <taxon>Viridiplantae</taxon>
        <taxon>Streptophyta</taxon>
        <taxon>Embryophyta</taxon>
        <taxon>Tracheophyta</taxon>
        <taxon>Spermatophyta</taxon>
        <taxon>Magnoliopsida</taxon>
        <taxon>eudicotyledons</taxon>
        <taxon>Gunneridae</taxon>
        <taxon>Pentapetalae</taxon>
        <taxon>rosids</taxon>
        <taxon>malvids</taxon>
        <taxon>Brassicales</taxon>
        <taxon>Brassicaceae</taxon>
        <taxon>Brassiceae</taxon>
        <taxon>Brassica</taxon>
    </lineage>
</organism>
<evidence type="ECO:0000313" key="3">
    <source>
        <dbReference type="Proteomes" id="UP000712600"/>
    </source>
</evidence>
<dbReference type="AlphaFoldDB" id="A0A8S9MZX0"/>
<protein>
    <submittedName>
        <fullName evidence="2">Uncharacterized protein</fullName>
    </submittedName>
</protein>
<dbReference type="PANTHER" id="PTHR47652:SF6">
    <property type="entry name" value="LATE EMBRYOGENESIS ABUNDANT PROTEIN (LEA) FAMILY PROTEIN"/>
    <property type="match status" value="1"/>
</dbReference>
<dbReference type="Proteomes" id="UP000712600">
    <property type="component" value="Unassembled WGS sequence"/>
</dbReference>
<comment type="caution">
    <text evidence="2">The sequence shown here is derived from an EMBL/GenBank/DDBJ whole genome shotgun (WGS) entry which is preliminary data.</text>
</comment>
<gene>
    <name evidence="2" type="ORF">F2Q69_00054554</name>
</gene>
<proteinExistence type="predicted"/>
<name>A0A8S9MZX0_BRACR</name>
<dbReference type="PANTHER" id="PTHR47652">
    <property type="entry name" value="MITOCHONDRIAL IMPORT INNER MEMBRANE TRANSLOCASE SUBUNIT TIM44"/>
    <property type="match status" value="1"/>
</dbReference>
<accession>A0A8S9MZX0</accession>
<keyword evidence="1" id="KW-0732">Signal</keyword>
<reference evidence="2" key="1">
    <citation type="submission" date="2019-12" db="EMBL/GenBank/DDBJ databases">
        <title>Genome sequencing and annotation of Brassica cretica.</title>
        <authorList>
            <person name="Studholme D.J."/>
            <person name="Sarris P."/>
        </authorList>
    </citation>
    <scope>NUCLEOTIDE SEQUENCE</scope>
    <source>
        <strain evidence="2">PFS-109/04</strain>
        <tissue evidence="2">Leaf</tissue>
    </source>
</reference>
<feature type="signal peptide" evidence="1">
    <location>
        <begin position="1"/>
        <end position="21"/>
    </location>
</feature>
<dbReference type="EMBL" id="QGKX02002183">
    <property type="protein sequence ID" value="KAF3486869.1"/>
    <property type="molecule type" value="Genomic_DNA"/>
</dbReference>
<sequence length="344" mass="38073">MTKLLALLCLVLSVLLTVGRCTETEGEIIVKDGHRVVVVEYDADGKTNTGVLMSPPERGQEQIGDQREMFRNVKRKVIETPSSLPVSDQVEEERELHASAGELICDAIGKCKNKVASVLGRVDDPTAHDTKETVARAARDVKETLAHEPHFADHKAQETRPTMSKSQNVLVKAKLAVKRLGTAVTAAMNLTKVGSVVSLIGIAAAFGMCVRRRKVLTDAVEMWQAVNLLSSILMVEANASFVEPRAIKAMFERIKVEKEEGRGLDKSESHSSEAAARTCGKKVRYNMDEDAVNRRLKKLNERLSRLNAYSSQLNLLTLMSLTWHFVYLGHRLSLTYSGIEPPIR</sequence>